<dbReference type="SUPFAM" id="SSF52540">
    <property type="entry name" value="P-loop containing nucleoside triphosphate hydrolases"/>
    <property type="match status" value="1"/>
</dbReference>
<dbReference type="PANTHER" id="PTHR42961:SF2">
    <property type="entry name" value="IRON-SULFUR PROTEIN NUBPL"/>
    <property type="match status" value="1"/>
</dbReference>
<gene>
    <name evidence="3" type="ORF">LCGC14_0918510</name>
</gene>
<sequence length="255" mass="27449">MRYLVILSLKGGTGKTTTTMGIARELQRKGEKVGLLDVDIHASALPRALNLKKEPGYEAVAGGKLIPVTVDGFQVFSMGLLFPEDVPNMWDGEMKASAVEQISTTSIAWDQDLSWIIVDTPPTSGEEVQSLLKNMPIHGAVIVCQPNDLSVLGMAKTLNVLKETETPISGIIANMVGYLCPHCGGISNPFDRSAEDVAALANRFGVHYLGEIPFGDAEARAESMVHIVDGILTLETITLHEKKGGIVRWGLSILK</sequence>
<dbReference type="InterPro" id="IPR027417">
    <property type="entry name" value="P-loop_NTPase"/>
</dbReference>
<evidence type="ECO:0008006" key="4">
    <source>
        <dbReference type="Google" id="ProtNLM"/>
    </source>
</evidence>
<reference evidence="3" key="1">
    <citation type="journal article" date="2015" name="Nature">
        <title>Complex archaea that bridge the gap between prokaryotes and eukaryotes.</title>
        <authorList>
            <person name="Spang A."/>
            <person name="Saw J.H."/>
            <person name="Jorgensen S.L."/>
            <person name="Zaremba-Niedzwiedzka K."/>
            <person name="Martijn J."/>
            <person name="Lind A.E."/>
            <person name="van Eijk R."/>
            <person name="Schleper C."/>
            <person name="Guy L."/>
            <person name="Ettema T.J."/>
        </authorList>
    </citation>
    <scope>NUCLEOTIDE SEQUENCE</scope>
</reference>
<dbReference type="Pfam" id="PF10609">
    <property type="entry name" value="ParA"/>
    <property type="match status" value="1"/>
</dbReference>
<evidence type="ECO:0000313" key="3">
    <source>
        <dbReference type="EMBL" id="KKN22103.1"/>
    </source>
</evidence>
<dbReference type="GO" id="GO:0051539">
    <property type="term" value="F:4 iron, 4 sulfur cluster binding"/>
    <property type="evidence" value="ECO:0007669"/>
    <property type="project" value="TreeGrafter"/>
</dbReference>
<comment type="caution">
    <text evidence="3">The sequence shown here is derived from an EMBL/GenBank/DDBJ whole genome shotgun (WGS) entry which is preliminary data.</text>
</comment>
<dbReference type="GO" id="GO:0016226">
    <property type="term" value="P:iron-sulfur cluster assembly"/>
    <property type="evidence" value="ECO:0007669"/>
    <property type="project" value="InterPro"/>
</dbReference>
<keyword evidence="2" id="KW-0067">ATP-binding</keyword>
<dbReference type="InterPro" id="IPR033756">
    <property type="entry name" value="YlxH/NBP35"/>
</dbReference>
<dbReference type="AlphaFoldDB" id="A0A0F9RY25"/>
<dbReference type="InterPro" id="IPR044304">
    <property type="entry name" value="NUBPL-like"/>
</dbReference>
<dbReference type="GO" id="GO:0005524">
    <property type="term" value="F:ATP binding"/>
    <property type="evidence" value="ECO:0007669"/>
    <property type="project" value="UniProtKB-KW"/>
</dbReference>
<dbReference type="EMBL" id="LAZR01003092">
    <property type="protein sequence ID" value="KKN22103.1"/>
    <property type="molecule type" value="Genomic_DNA"/>
</dbReference>
<name>A0A0F9RY25_9ZZZZ</name>
<protein>
    <recommendedName>
        <fullName evidence="4">AAA domain-containing protein</fullName>
    </recommendedName>
</protein>
<evidence type="ECO:0000256" key="2">
    <source>
        <dbReference type="ARBA" id="ARBA00022840"/>
    </source>
</evidence>
<keyword evidence="1" id="KW-0547">Nucleotide-binding</keyword>
<proteinExistence type="predicted"/>
<accession>A0A0F9RY25</accession>
<evidence type="ECO:0000256" key="1">
    <source>
        <dbReference type="ARBA" id="ARBA00022741"/>
    </source>
</evidence>
<dbReference type="PANTHER" id="PTHR42961">
    <property type="entry name" value="IRON-SULFUR PROTEIN NUBPL"/>
    <property type="match status" value="1"/>
</dbReference>
<dbReference type="Gene3D" id="3.40.50.300">
    <property type="entry name" value="P-loop containing nucleotide triphosphate hydrolases"/>
    <property type="match status" value="1"/>
</dbReference>
<organism evidence="3">
    <name type="scientific">marine sediment metagenome</name>
    <dbReference type="NCBI Taxonomy" id="412755"/>
    <lineage>
        <taxon>unclassified sequences</taxon>
        <taxon>metagenomes</taxon>
        <taxon>ecological metagenomes</taxon>
    </lineage>
</organism>